<dbReference type="PANTHER" id="PTHR30290">
    <property type="entry name" value="PERIPLASMIC BINDING COMPONENT OF ABC TRANSPORTER"/>
    <property type="match status" value="1"/>
</dbReference>
<dbReference type="EMBL" id="CP028102">
    <property type="protein sequence ID" value="AVQ18850.1"/>
    <property type="molecule type" value="Genomic_DNA"/>
</dbReference>
<proteinExistence type="inferred from homology"/>
<dbReference type="Gene3D" id="3.90.76.10">
    <property type="entry name" value="Dipeptide-binding Protein, Domain 1"/>
    <property type="match status" value="1"/>
</dbReference>
<feature type="chain" id="PRO_5046333836" evidence="4">
    <location>
        <begin position="19"/>
        <end position="509"/>
    </location>
</feature>
<organism evidence="6 7">
    <name type="scientific">Fusobacterium mortiferum ATCC 9817</name>
    <dbReference type="NCBI Taxonomy" id="469616"/>
    <lineage>
        <taxon>Bacteria</taxon>
        <taxon>Fusobacteriati</taxon>
        <taxon>Fusobacteriota</taxon>
        <taxon>Fusobacteriia</taxon>
        <taxon>Fusobacteriales</taxon>
        <taxon>Fusobacteriaceae</taxon>
        <taxon>Fusobacterium</taxon>
    </lineage>
</organism>
<feature type="domain" description="Solute-binding protein family 5" evidence="5">
    <location>
        <begin position="76"/>
        <end position="424"/>
    </location>
</feature>
<dbReference type="RefSeq" id="WP_005884403.1">
    <property type="nucleotide sequence ID" value="NZ_CP028102.1"/>
</dbReference>
<dbReference type="Gene3D" id="3.10.105.10">
    <property type="entry name" value="Dipeptide-binding Protein, Domain 3"/>
    <property type="match status" value="1"/>
</dbReference>
<dbReference type="PANTHER" id="PTHR30290:SF9">
    <property type="entry name" value="OLIGOPEPTIDE-BINDING PROTEIN APPA"/>
    <property type="match status" value="1"/>
</dbReference>
<sequence>MKIRKKLLFSFMMLGLLAACGENKENTANATKDTLVFSQISEGKTLDPQDTTEQYSQRVITVIYDRLVEIDEMTGKIVPGLAKSWEQLDDNTILFHLNEGITFHNGNKFSAEDVKFTLERAKTLPKVAHLYSLIDNIEVVDDNTVKIHTSEPFAPLLAHLSHKTASIISKKYFEEKGEEGFHNPVGTGPYKYKDWKVGDRITLEANDNYFGEKPSIKYVVIRAIPEENSSVIGLETGEIDMTADLNAESRRLVMDNPELVYMEQSGISVNYVGLNTDKGILKDKDVRRAIAMGIDRDAIIDSILLLGSVQKANSFIAPGVFGYTPEAKTLEYNPEEAKKIIEEKGLTGSKLTIGVSNSPIRMQMSEIIQAQLKEIGLDVTVESLEWGAFLTATGRGDLDMFSLGWGPSTYDGDYGYYPNFHSSQLGSAGNRSQYINPQMDKVLDEAKREIDVEKRKELYKEVADIIYTDVPVIPMYYTNNTVASTKNVEGMKPTSYIRFNELKFKVSDK</sequence>
<reference evidence="7" key="1">
    <citation type="journal article" date="2018" name="MSphere">
        <title>Fusobacterium Genomics Using MinION and Illumina Sequencing Enables Genome Completion and Correction.</title>
        <authorList>
            <person name="Todd S.M."/>
            <person name="Settlage R.E."/>
            <person name="Lahmers K.K."/>
            <person name="Slade D.J."/>
        </authorList>
    </citation>
    <scope>NUCLEOTIDE SEQUENCE [LARGE SCALE GENOMIC DNA]</scope>
    <source>
        <strain evidence="7">ATCC 9817</strain>
    </source>
</reference>
<evidence type="ECO:0000256" key="3">
    <source>
        <dbReference type="ARBA" id="ARBA00022729"/>
    </source>
</evidence>
<dbReference type="GO" id="GO:0003677">
    <property type="term" value="F:DNA binding"/>
    <property type="evidence" value="ECO:0007669"/>
    <property type="project" value="UniProtKB-KW"/>
</dbReference>
<dbReference type="Gene3D" id="3.40.190.10">
    <property type="entry name" value="Periplasmic binding protein-like II"/>
    <property type="match status" value="1"/>
</dbReference>
<keyword evidence="7" id="KW-1185">Reference proteome</keyword>
<protein>
    <submittedName>
        <fullName evidence="6">DNA-binding protein</fullName>
    </submittedName>
</protein>
<dbReference type="PIRSF" id="PIRSF002741">
    <property type="entry name" value="MppA"/>
    <property type="match status" value="1"/>
</dbReference>
<accession>A0ABM6TX54</accession>
<dbReference type="InterPro" id="IPR039424">
    <property type="entry name" value="SBP_5"/>
</dbReference>
<evidence type="ECO:0000313" key="7">
    <source>
        <dbReference type="Proteomes" id="UP000240258"/>
    </source>
</evidence>
<evidence type="ECO:0000256" key="2">
    <source>
        <dbReference type="ARBA" id="ARBA00022448"/>
    </source>
</evidence>
<keyword evidence="6" id="KW-0238">DNA-binding</keyword>
<dbReference type="Proteomes" id="UP000240258">
    <property type="component" value="Chromosome"/>
</dbReference>
<dbReference type="PROSITE" id="PS51257">
    <property type="entry name" value="PROKAR_LIPOPROTEIN"/>
    <property type="match status" value="1"/>
</dbReference>
<evidence type="ECO:0000256" key="4">
    <source>
        <dbReference type="SAM" id="SignalP"/>
    </source>
</evidence>
<dbReference type="InterPro" id="IPR000914">
    <property type="entry name" value="SBP_5_dom"/>
</dbReference>
<evidence type="ECO:0000259" key="5">
    <source>
        <dbReference type="Pfam" id="PF00496"/>
    </source>
</evidence>
<dbReference type="InterPro" id="IPR030678">
    <property type="entry name" value="Peptide/Ni-bd"/>
</dbReference>
<evidence type="ECO:0000256" key="1">
    <source>
        <dbReference type="ARBA" id="ARBA00005695"/>
    </source>
</evidence>
<dbReference type="SUPFAM" id="SSF53850">
    <property type="entry name" value="Periplasmic binding protein-like II"/>
    <property type="match status" value="1"/>
</dbReference>
<name>A0ABM6TX54_FUSMR</name>
<comment type="similarity">
    <text evidence="1">Belongs to the bacterial solute-binding protein 5 family.</text>
</comment>
<dbReference type="Pfam" id="PF00496">
    <property type="entry name" value="SBP_bac_5"/>
    <property type="match status" value="1"/>
</dbReference>
<dbReference type="GeneID" id="62763263"/>
<keyword evidence="2" id="KW-0813">Transport</keyword>
<feature type="signal peptide" evidence="4">
    <location>
        <begin position="1"/>
        <end position="18"/>
    </location>
</feature>
<keyword evidence="3 4" id="KW-0732">Signal</keyword>
<gene>
    <name evidence="6" type="ORF">C4N19_06980</name>
</gene>
<evidence type="ECO:0000313" key="6">
    <source>
        <dbReference type="EMBL" id="AVQ18850.1"/>
    </source>
</evidence>